<feature type="region of interest" description="Disordered" evidence="5">
    <location>
        <begin position="126"/>
        <end position="169"/>
    </location>
</feature>
<organism evidence="9 10">
    <name type="scientific">Geomicrobium halophilum</name>
    <dbReference type="NCBI Taxonomy" id="549000"/>
    <lineage>
        <taxon>Bacteria</taxon>
        <taxon>Bacillati</taxon>
        <taxon>Bacillota</taxon>
        <taxon>Bacilli</taxon>
        <taxon>Bacillales</taxon>
        <taxon>Geomicrobium</taxon>
    </lineage>
</organism>
<dbReference type="Gene3D" id="2.60.40.1220">
    <property type="match status" value="1"/>
</dbReference>
<feature type="domain" description="CopC" evidence="8">
    <location>
        <begin position="27"/>
        <end position="120"/>
    </location>
</feature>
<keyword evidence="4" id="KW-0186">Copper</keyword>
<dbReference type="AlphaFoldDB" id="A0A841Q095"/>
<feature type="compositionally biased region" description="Acidic residues" evidence="5">
    <location>
        <begin position="126"/>
        <end position="159"/>
    </location>
</feature>
<dbReference type="SUPFAM" id="SSF81296">
    <property type="entry name" value="E set domains"/>
    <property type="match status" value="1"/>
</dbReference>
<dbReference type="EMBL" id="JACHHJ010000004">
    <property type="protein sequence ID" value="MBB6450792.1"/>
    <property type="molecule type" value="Genomic_DNA"/>
</dbReference>
<feature type="chain" id="PRO_5039048778" description="CopC domain-containing protein" evidence="7">
    <location>
        <begin position="25"/>
        <end position="200"/>
    </location>
</feature>
<reference evidence="9 10" key="1">
    <citation type="submission" date="2020-08" db="EMBL/GenBank/DDBJ databases">
        <title>Genomic Encyclopedia of Type Strains, Phase IV (KMG-IV): sequencing the most valuable type-strain genomes for metagenomic binning, comparative biology and taxonomic classification.</title>
        <authorList>
            <person name="Goeker M."/>
        </authorList>
    </citation>
    <scope>NUCLEOTIDE SEQUENCE [LARGE SCALE GENOMIC DNA]</scope>
    <source>
        <strain evidence="9 10">DSM 21769</strain>
    </source>
</reference>
<evidence type="ECO:0000256" key="5">
    <source>
        <dbReference type="SAM" id="MobiDB-lite"/>
    </source>
</evidence>
<keyword evidence="2" id="KW-0479">Metal-binding</keyword>
<keyword evidence="6" id="KW-0472">Membrane</keyword>
<comment type="subcellular location">
    <subcellularLocation>
        <location evidence="1">Cell envelope</location>
    </subcellularLocation>
</comment>
<dbReference type="InterPro" id="IPR032694">
    <property type="entry name" value="CopC/D"/>
</dbReference>
<gene>
    <name evidence="9" type="ORF">HNR44_002782</name>
</gene>
<protein>
    <recommendedName>
        <fullName evidence="8">CopC domain-containing protein</fullName>
    </recommendedName>
</protein>
<evidence type="ECO:0000259" key="8">
    <source>
        <dbReference type="Pfam" id="PF04234"/>
    </source>
</evidence>
<name>A0A841Q095_9BACL</name>
<keyword evidence="10" id="KW-1185">Reference proteome</keyword>
<evidence type="ECO:0000256" key="6">
    <source>
        <dbReference type="SAM" id="Phobius"/>
    </source>
</evidence>
<keyword evidence="6" id="KW-1133">Transmembrane helix</keyword>
<dbReference type="GO" id="GO:0006825">
    <property type="term" value="P:copper ion transport"/>
    <property type="evidence" value="ECO:0007669"/>
    <property type="project" value="InterPro"/>
</dbReference>
<dbReference type="PANTHER" id="PTHR34820:SF4">
    <property type="entry name" value="INNER MEMBRANE PROTEIN YEBZ"/>
    <property type="match status" value="1"/>
</dbReference>
<feature type="transmembrane region" description="Helical" evidence="6">
    <location>
        <begin position="172"/>
        <end position="193"/>
    </location>
</feature>
<evidence type="ECO:0000313" key="10">
    <source>
        <dbReference type="Proteomes" id="UP000568839"/>
    </source>
</evidence>
<proteinExistence type="predicted"/>
<keyword evidence="3 7" id="KW-0732">Signal</keyword>
<dbReference type="Proteomes" id="UP000568839">
    <property type="component" value="Unassembled WGS sequence"/>
</dbReference>
<evidence type="ECO:0000256" key="1">
    <source>
        <dbReference type="ARBA" id="ARBA00004196"/>
    </source>
</evidence>
<evidence type="ECO:0000256" key="3">
    <source>
        <dbReference type="ARBA" id="ARBA00022729"/>
    </source>
</evidence>
<keyword evidence="6" id="KW-0812">Transmembrane</keyword>
<feature type="signal peptide" evidence="7">
    <location>
        <begin position="1"/>
        <end position="24"/>
    </location>
</feature>
<dbReference type="InterPro" id="IPR014756">
    <property type="entry name" value="Ig_E-set"/>
</dbReference>
<evidence type="ECO:0000256" key="2">
    <source>
        <dbReference type="ARBA" id="ARBA00022723"/>
    </source>
</evidence>
<dbReference type="GO" id="GO:0042597">
    <property type="term" value="C:periplasmic space"/>
    <property type="evidence" value="ECO:0007669"/>
    <property type="project" value="InterPro"/>
</dbReference>
<dbReference type="RefSeq" id="WP_184404855.1">
    <property type="nucleotide sequence ID" value="NZ_JACHHJ010000004.1"/>
</dbReference>
<dbReference type="PANTHER" id="PTHR34820">
    <property type="entry name" value="INNER MEMBRANE PROTEIN YEBZ"/>
    <property type="match status" value="1"/>
</dbReference>
<accession>A0A841Q095</accession>
<dbReference type="InterPro" id="IPR007348">
    <property type="entry name" value="CopC_dom"/>
</dbReference>
<comment type="caution">
    <text evidence="9">The sequence shown here is derived from an EMBL/GenBank/DDBJ whole genome shotgun (WGS) entry which is preliminary data.</text>
</comment>
<dbReference type="InterPro" id="IPR014755">
    <property type="entry name" value="Cu-Rt/internalin_Ig-like"/>
</dbReference>
<dbReference type="GO" id="GO:0005507">
    <property type="term" value="F:copper ion binding"/>
    <property type="evidence" value="ECO:0007669"/>
    <property type="project" value="InterPro"/>
</dbReference>
<evidence type="ECO:0000256" key="7">
    <source>
        <dbReference type="SAM" id="SignalP"/>
    </source>
</evidence>
<dbReference type="GO" id="GO:0030313">
    <property type="term" value="C:cell envelope"/>
    <property type="evidence" value="ECO:0007669"/>
    <property type="project" value="UniProtKB-SubCell"/>
</dbReference>
<dbReference type="Pfam" id="PF04234">
    <property type="entry name" value="CopC"/>
    <property type="match status" value="1"/>
</dbReference>
<dbReference type="GO" id="GO:0005886">
    <property type="term" value="C:plasma membrane"/>
    <property type="evidence" value="ECO:0007669"/>
    <property type="project" value="TreeGrafter"/>
</dbReference>
<sequence length="200" mass="21130">MQAFKYLALITVTTFLSLSFVSLASAHSYVEESDPEDGSTSEEAIDTITLSFDAGIESATTATVIDEEGNEVELADETIEEGQEYIATLNEPLTSGDYTVEWQALGDDGHTTEGEVAFSVDADEVVEEDATEEENGTEEAGTVEEETTTTEEASEEEESAAAGGAEEGGGQAAGWMITAILGVIIAGALIFFISRSRKTT</sequence>
<evidence type="ECO:0000256" key="4">
    <source>
        <dbReference type="ARBA" id="ARBA00023008"/>
    </source>
</evidence>
<evidence type="ECO:0000313" key="9">
    <source>
        <dbReference type="EMBL" id="MBB6450792.1"/>
    </source>
</evidence>
<dbReference type="GO" id="GO:0046688">
    <property type="term" value="P:response to copper ion"/>
    <property type="evidence" value="ECO:0007669"/>
    <property type="project" value="InterPro"/>
</dbReference>